<dbReference type="RefSeq" id="WP_152192134.1">
    <property type="nucleotide sequence ID" value="NZ_WFKI01000016.1"/>
</dbReference>
<keyword evidence="3" id="KW-1185">Reference proteome</keyword>
<evidence type="ECO:0000313" key="2">
    <source>
        <dbReference type="EMBL" id="KAB7887156.1"/>
    </source>
</evidence>
<gene>
    <name evidence="2" type="ORF">GBG18_14205</name>
    <name evidence="1" type="ORF">GBG19_15255</name>
</gene>
<dbReference type="EMBL" id="WFKJ01000067">
    <property type="protein sequence ID" value="KAB7887156.1"/>
    <property type="molecule type" value="Genomic_DNA"/>
</dbReference>
<evidence type="ECO:0000313" key="3">
    <source>
        <dbReference type="Proteomes" id="UP000461010"/>
    </source>
</evidence>
<accession>A0A6L4WP26</accession>
<dbReference type="Proteomes" id="UP000472839">
    <property type="component" value="Unassembled WGS sequence"/>
</dbReference>
<proteinExistence type="predicted"/>
<dbReference type="EMBL" id="WFKK01000072">
    <property type="protein sequence ID" value="KAB7884826.1"/>
    <property type="molecule type" value="Genomic_DNA"/>
</dbReference>
<evidence type="ECO:0008006" key="5">
    <source>
        <dbReference type="Google" id="ProtNLM"/>
    </source>
</evidence>
<comment type="caution">
    <text evidence="1">The sequence shown here is derived from an EMBL/GenBank/DDBJ whole genome shotgun (WGS) entry which is preliminary data.</text>
</comment>
<evidence type="ECO:0000313" key="4">
    <source>
        <dbReference type="Proteomes" id="UP000472839"/>
    </source>
</evidence>
<dbReference type="AlphaFoldDB" id="A0A6L4WP26"/>
<dbReference type="SUPFAM" id="SSF56935">
    <property type="entry name" value="Porins"/>
    <property type="match status" value="1"/>
</dbReference>
<protein>
    <recommendedName>
        <fullName evidence="5">Porin</fullName>
    </recommendedName>
</protein>
<sequence length="363" mass="41894">MLDSFFKIIIFLLFSFIFLKAEQLSDSFRLDGYGNISMNKSKLKNKDKLDFSGGLQGRYQISDNISITGQIHLKEGLNSQGRESNSLSDYDSELKWLYIDYYFKNDITLRAGALQFPVFKSSETGDIGYTYTWTKTPLSFYGVFGCDDFKGIELLKNFSYKDFDFLAQVSYGKSENELSDGRGNTREGDVDNLVGLTLKTTHNNFLLNIGYLQADSTIVTRNNSDIIDSNVDFSMYALESEIYLDNYTLKSGLIKTNLTNVFPEDIKYYTSLEYSFEDFTPYILYSNEILNFKNNSNTSPDLRRVITDKMNIEKYSLGLKYDYSENIVFKTSFTHEKEFLKYIDSEDKRNSNDTFIGSINFVF</sequence>
<evidence type="ECO:0000313" key="1">
    <source>
        <dbReference type="EMBL" id="KAB7884826.1"/>
    </source>
</evidence>
<reference evidence="3 4" key="1">
    <citation type="submission" date="2019-10" db="EMBL/GenBank/DDBJ databases">
        <title>Poseidonibacter ostreae sp. nov., isolated from the gut of the Ostrea denselamellosa.</title>
        <authorList>
            <person name="Choi A."/>
        </authorList>
    </citation>
    <scope>NUCLEOTIDE SEQUENCE [LARGE SCALE GENOMIC DNA]</scope>
    <source>
        <strain evidence="1 4">SJOD-M-33</strain>
        <strain evidence="2 3">SJOD-M-5</strain>
    </source>
</reference>
<name>A0A6L4WP26_9BACT</name>
<organism evidence="1 4">
    <name type="scientific">Poseidonibacter ostreae</name>
    <dbReference type="NCBI Taxonomy" id="2654171"/>
    <lineage>
        <taxon>Bacteria</taxon>
        <taxon>Pseudomonadati</taxon>
        <taxon>Campylobacterota</taxon>
        <taxon>Epsilonproteobacteria</taxon>
        <taxon>Campylobacterales</taxon>
        <taxon>Arcobacteraceae</taxon>
        <taxon>Poseidonibacter</taxon>
    </lineage>
</organism>
<dbReference type="Proteomes" id="UP000461010">
    <property type="component" value="Unassembled WGS sequence"/>
</dbReference>